<dbReference type="GO" id="GO:0005886">
    <property type="term" value="C:plasma membrane"/>
    <property type="evidence" value="ECO:0007669"/>
    <property type="project" value="UniProtKB-SubCell"/>
</dbReference>
<sequence>MMRNSCVIISKKIFFQFLYSFLLYISKYQYSSTASTLQGNETDLHALLDFKSRITQDPFQALSLWNDSIHHCNWLGITCNISNGRVMHLILADMTLAGTLSPSIGNLTYLTKLNLRNNSFHGEFPQQVGNLLYLQHLNISYNSFSGSIPSNLSQCIELSILSSGHNNFTGTIPTWIGNFSSLSLLNLAVNNLHGTIPNEVGKLSRLTLFALNGNHLYGTIPLSVFNISSLSFLTFSQNNLHGNLPYDVGFTLPNLETFAGGVNDFTGTIPESLSNASRLEILDFAENNLIGTLPKNIGRLTLLKRLNFDTNRLGNGEDGELNFLTSLINCTALEVLGLAENQFGGKLPSSIGNLSINLNALDLGENAIYGSIPIGISNLVNLTSLGMEKNNLSGFVPDTIGMLQKLVDLELYSNKFSGVIPSSIGNLTRLTKLLIADNNFEGSIPTSLENCQRLLMLNLSHNMLNGSIPRQVFALSSLSIYLDLSHNSLTGSLPFEIGKLVNLANLDLSKNKLSGMIPSSIGSCVSLEWLHMQGNFFEGNIPSTIQNLRGIQHIDLSCNNLSGKIPEFLGEIKGLMHLNLSYNNLDGELPMNGIFKNATSFSINGNIKLCGGVPELNLPACTIKKEKFHSLKVIIPIASALIFLLFLSGFLIIIVIKRSRKKTSRETTTIEDLELNISYSEIVKCTGGFSNDNLIGSGSFGSVYKGTLSSDGTTIAIKVLNLEQRGASKSFIDECNALKVIRHRNLLKIITAISSIDHQGKDFKALVYEFMSNGSLEDWLHPINQKKTLTFVQRLNIAIDVACALEYLHHFCETPIVHCDIKPSNVLLDNDMVARVGDFGLATFLFEESCDSPKHSTMSASLKGSVGYIPPEYGMGGHPSALGDVYSYGILLLEIFTGKRPTNEMFEGGMGIQQFTALALPNHAIDIIDPSLLYDQEFDGKDHDYSEEKALRREKEPGDFSTMENCLISVLQIGVSCSSTSPNERIPMTLVVNKLHAINNSFK</sequence>
<evidence type="ECO:0000256" key="1">
    <source>
        <dbReference type="ARBA" id="ARBA00004162"/>
    </source>
</evidence>
<dbReference type="InterPro" id="IPR000719">
    <property type="entry name" value="Prot_kinase_dom"/>
</dbReference>
<keyword evidence="7" id="KW-0597">Phosphoprotein</keyword>
<dbReference type="PROSITE" id="PS00107">
    <property type="entry name" value="PROTEIN_KINASE_ATP"/>
    <property type="match status" value="1"/>
</dbReference>
<dbReference type="Gramene" id="rna40894">
    <property type="protein sequence ID" value="RHN46412.1"/>
    <property type="gene ID" value="gene40894"/>
</dbReference>
<dbReference type="Pfam" id="PF23598">
    <property type="entry name" value="LRR_14"/>
    <property type="match status" value="1"/>
</dbReference>
<dbReference type="InterPro" id="IPR032675">
    <property type="entry name" value="LRR_dom_sf"/>
</dbReference>
<evidence type="ECO:0000256" key="18">
    <source>
        <dbReference type="ARBA" id="ARBA00023170"/>
    </source>
</evidence>
<keyword evidence="11" id="KW-0732">Signal</keyword>
<evidence type="ECO:0000256" key="8">
    <source>
        <dbReference type="ARBA" id="ARBA00022614"/>
    </source>
</evidence>
<keyword evidence="19" id="KW-0325">Glycoprotein</keyword>
<evidence type="ECO:0000256" key="23">
    <source>
        <dbReference type="SAM" id="Phobius"/>
    </source>
</evidence>
<evidence type="ECO:0000256" key="11">
    <source>
        <dbReference type="ARBA" id="ARBA00022729"/>
    </source>
</evidence>
<dbReference type="GO" id="GO:0004674">
    <property type="term" value="F:protein serine/threonine kinase activity"/>
    <property type="evidence" value="ECO:0007669"/>
    <property type="project" value="UniProtKB-KW"/>
</dbReference>
<proteinExistence type="inferred from homology"/>
<evidence type="ECO:0000256" key="17">
    <source>
        <dbReference type="ARBA" id="ARBA00023136"/>
    </source>
</evidence>
<evidence type="ECO:0000256" key="2">
    <source>
        <dbReference type="ARBA" id="ARBA00004479"/>
    </source>
</evidence>
<dbReference type="FunFam" id="3.80.10.10:FF:000317">
    <property type="entry name" value="Inactive leucine-rich repeat receptor-like protein kinase"/>
    <property type="match status" value="1"/>
</dbReference>
<evidence type="ECO:0000256" key="20">
    <source>
        <dbReference type="ARBA" id="ARBA00047899"/>
    </source>
</evidence>
<evidence type="ECO:0000313" key="26">
    <source>
        <dbReference type="EMBL" id="RHN46412.1"/>
    </source>
</evidence>
<dbReference type="InterPro" id="IPR051716">
    <property type="entry name" value="Plant_RL_S/T_kinase"/>
</dbReference>
<keyword evidence="18 25" id="KW-0675">Receptor</keyword>
<dbReference type="InterPro" id="IPR013210">
    <property type="entry name" value="LRR_N_plant-typ"/>
</dbReference>
<dbReference type="FunFam" id="3.30.200.20:FF:000432">
    <property type="entry name" value="LRR receptor-like serine/threonine-protein kinase EFR"/>
    <property type="match status" value="1"/>
</dbReference>
<organism evidence="25 28">
    <name type="scientific">Medicago truncatula</name>
    <name type="common">Barrel medic</name>
    <name type="synonym">Medicago tribuloides</name>
    <dbReference type="NCBI Taxonomy" id="3880"/>
    <lineage>
        <taxon>Eukaryota</taxon>
        <taxon>Viridiplantae</taxon>
        <taxon>Streptophyta</taxon>
        <taxon>Embryophyta</taxon>
        <taxon>Tracheophyta</taxon>
        <taxon>Spermatophyta</taxon>
        <taxon>Magnoliopsida</taxon>
        <taxon>eudicotyledons</taxon>
        <taxon>Gunneridae</taxon>
        <taxon>Pentapetalae</taxon>
        <taxon>rosids</taxon>
        <taxon>fabids</taxon>
        <taxon>Fabales</taxon>
        <taxon>Fabaceae</taxon>
        <taxon>Papilionoideae</taxon>
        <taxon>50 kb inversion clade</taxon>
        <taxon>NPAAA clade</taxon>
        <taxon>Hologalegina</taxon>
        <taxon>IRL clade</taxon>
        <taxon>Trifolieae</taxon>
        <taxon>Medicago</taxon>
    </lineage>
</organism>
<dbReference type="EMBL" id="CM001223">
    <property type="protein sequence ID" value="AES79453.1"/>
    <property type="molecule type" value="Genomic_DNA"/>
</dbReference>
<dbReference type="SUPFAM" id="SSF52058">
    <property type="entry name" value="L domain-like"/>
    <property type="match status" value="1"/>
</dbReference>
<keyword evidence="8" id="KW-0433">Leucine-rich repeat</keyword>
<dbReference type="Pfam" id="PF00560">
    <property type="entry name" value="LRR_1"/>
    <property type="match status" value="5"/>
</dbReference>
<evidence type="ECO:0000256" key="22">
    <source>
        <dbReference type="PROSITE-ProRule" id="PRU10141"/>
    </source>
</evidence>
<dbReference type="EC" id="2.7.11.1" evidence="4"/>
<evidence type="ECO:0000256" key="9">
    <source>
        <dbReference type="ARBA" id="ARBA00022679"/>
    </source>
</evidence>
<evidence type="ECO:0000256" key="6">
    <source>
        <dbReference type="ARBA" id="ARBA00022527"/>
    </source>
</evidence>
<evidence type="ECO:0000256" key="3">
    <source>
        <dbReference type="ARBA" id="ARBA00008684"/>
    </source>
</evidence>
<dbReference type="Gene3D" id="3.30.200.20">
    <property type="entry name" value="Phosphorylase Kinase, domain 1"/>
    <property type="match status" value="1"/>
</dbReference>
<dbReference type="PROSITE" id="PS50011">
    <property type="entry name" value="PROTEIN_KINASE_DOM"/>
    <property type="match status" value="1"/>
</dbReference>
<dbReference type="PANTHER" id="PTHR48053">
    <property type="entry name" value="LEUCINE RICH REPEAT FAMILY PROTEIN, EXPRESSED"/>
    <property type="match status" value="1"/>
</dbReference>
<keyword evidence="10 23" id="KW-0812">Transmembrane</keyword>
<gene>
    <name evidence="25" type="ordered locus">MTR_7g067530</name>
    <name evidence="26" type="ORF">MtrunA17_Chr7g0241921</name>
</gene>
<comment type="subcellular location">
    <subcellularLocation>
        <location evidence="1">Cell membrane</location>
        <topology evidence="1">Single-pass membrane protein</topology>
    </subcellularLocation>
    <subcellularLocation>
        <location evidence="2">Membrane</location>
        <topology evidence="2">Single-pass type I membrane protein</topology>
    </subcellularLocation>
</comment>
<dbReference type="Pfam" id="PF00069">
    <property type="entry name" value="Pkinase"/>
    <property type="match status" value="1"/>
</dbReference>
<name>G7KRB1_MEDTR</name>
<evidence type="ECO:0000256" key="10">
    <source>
        <dbReference type="ARBA" id="ARBA00022692"/>
    </source>
</evidence>
<keyword evidence="16 23" id="KW-1133">Transmembrane helix</keyword>
<reference evidence="27" key="3">
    <citation type="submission" date="2015-04" db="UniProtKB">
        <authorList>
            <consortium name="EnsemblPlants"/>
        </authorList>
    </citation>
    <scope>IDENTIFICATION</scope>
    <source>
        <strain evidence="27">cv. Jemalong A17</strain>
    </source>
</reference>
<reference evidence="25 28" key="1">
    <citation type="journal article" date="2011" name="Nature">
        <title>The Medicago genome provides insight into the evolution of rhizobial symbioses.</title>
        <authorList>
            <person name="Young N.D."/>
            <person name="Debelle F."/>
            <person name="Oldroyd G.E."/>
            <person name="Geurts R."/>
            <person name="Cannon S.B."/>
            <person name="Udvardi M.K."/>
            <person name="Benedito V.A."/>
            <person name="Mayer K.F."/>
            <person name="Gouzy J."/>
            <person name="Schoof H."/>
            <person name="Van de Peer Y."/>
            <person name="Proost S."/>
            <person name="Cook D.R."/>
            <person name="Meyers B.C."/>
            <person name="Spannagl M."/>
            <person name="Cheung F."/>
            <person name="De Mita S."/>
            <person name="Krishnakumar V."/>
            <person name="Gundlach H."/>
            <person name="Zhou S."/>
            <person name="Mudge J."/>
            <person name="Bharti A.K."/>
            <person name="Murray J.D."/>
            <person name="Naoumkina M.A."/>
            <person name="Rosen B."/>
            <person name="Silverstein K.A."/>
            <person name="Tang H."/>
            <person name="Rombauts S."/>
            <person name="Zhao P.X."/>
            <person name="Zhou P."/>
            <person name="Barbe V."/>
            <person name="Bardou P."/>
            <person name="Bechner M."/>
            <person name="Bellec A."/>
            <person name="Berger A."/>
            <person name="Berges H."/>
            <person name="Bidwell S."/>
            <person name="Bisseling T."/>
            <person name="Choisne N."/>
            <person name="Couloux A."/>
            <person name="Denny R."/>
            <person name="Deshpande S."/>
            <person name="Dai X."/>
            <person name="Doyle J.J."/>
            <person name="Dudez A.M."/>
            <person name="Farmer A.D."/>
            <person name="Fouteau S."/>
            <person name="Franken C."/>
            <person name="Gibelin C."/>
            <person name="Gish J."/>
            <person name="Goldstein S."/>
            <person name="Gonzalez A.J."/>
            <person name="Green P.J."/>
            <person name="Hallab A."/>
            <person name="Hartog M."/>
            <person name="Hua A."/>
            <person name="Humphray S.J."/>
            <person name="Jeong D.H."/>
            <person name="Jing Y."/>
            <person name="Jocker A."/>
            <person name="Kenton S.M."/>
            <person name="Kim D.J."/>
            <person name="Klee K."/>
            <person name="Lai H."/>
            <person name="Lang C."/>
            <person name="Lin S."/>
            <person name="Macmil S.L."/>
            <person name="Magdelenat G."/>
            <person name="Matthews L."/>
            <person name="McCorrison J."/>
            <person name="Monaghan E.L."/>
            <person name="Mun J.H."/>
            <person name="Najar F.Z."/>
            <person name="Nicholson C."/>
            <person name="Noirot C."/>
            <person name="O'Bleness M."/>
            <person name="Paule C.R."/>
            <person name="Poulain J."/>
            <person name="Prion F."/>
            <person name="Qin B."/>
            <person name="Qu C."/>
            <person name="Retzel E.F."/>
            <person name="Riddle C."/>
            <person name="Sallet E."/>
            <person name="Samain S."/>
            <person name="Samson N."/>
            <person name="Sanders I."/>
            <person name="Saurat O."/>
            <person name="Scarpelli C."/>
            <person name="Schiex T."/>
            <person name="Segurens B."/>
            <person name="Severin A.J."/>
            <person name="Sherrier D.J."/>
            <person name="Shi R."/>
            <person name="Sims S."/>
            <person name="Singer S.R."/>
            <person name="Sinharoy S."/>
            <person name="Sterck L."/>
            <person name="Viollet A."/>
            <person name="Wang B.B."/>
            <person name="Wang K."/>
            <person name="Wang M."/>
            <person name="Wang X."/>
            <person name="Warfsmann J."/>
            <person name="Weissenbach J."/>
            <person name="White D.D."/>
            <person name="White J.D."/>
            <person name="Wiley G.B."/>
            <person name="Wincker P."/>
            <person name="Xing Y."/>
            <person name="Yang L."/>
            <person name="Yao Z."/>
            <person name="Ying F."/>
            <person name="Zhai J."/>
            <person name="Zhou L."/>
            <person name="Zuber A."/>
            <person name="Denarie J."/>
            <person name="Dixon R.A."/>
            <person name="May G.D."/>
            <person name="Schwartz D.C."/>
            <person name="Rogers J."/>
            <person name="Quetier F."/>
            <person name="Town C.D."/>
            <person name="Roe B.A."/>
        </authorList>
    </citation>
    <scope>NUCLEOTIDE SEQUENCE [LARGE SCALE GENOMIC DNA]</scope>
    <source>
        <strain evidence="25">A17</strain>
        <strain evidence="27 28">cv. Jemalong A17</strain>
    </source>
</reference>
<dbReference type="PANTHER" id="PTHR48053:SF37">
    <property type="entry name" value="LEUCINE-RICH REPEAT PROTEIN KINASE FAMILY PROTEIN"/>
    <property type="match status" value="1"/>
</dbReference>
<evidence type="ECO:0000256" key="12">
    <source>
        <dbReference type="ARBA" id="ARBA00022737"/>
    </source>
</evidence>
<dbReference type="AlphaFoldDB" id="G7KRB1"/>
<dbReference type="FunFam" id="3.80.10.10:FF:000095">
    <property type="entry name" value="LRR receptor-like serine/threonine-protein kinase GSO1"/>
    <property type="match status" value="1"/>
</dbReference>
<keyword evidence="5" id="KW-1003">Cell membrane</keyword>
<dbReference type="OMA" id="KYHTEIM"/>
<comment type="catalytic activity">
    <reaction evidence="21">
        <text>L-seryl-[protein] + ATP = O-phospho-L-seryl-[protein] + ADP + H(+)</text>
        <dbReference type="Rhea" id="RHEA:17989"/>
        <dbReference type="Rhea" id="RHEA-COMP:9863"/>
        <dbReference type="Rhea" id="RHEA-COMP:11604"/>
        <dbReference type="ChEBI" id="CHEBI:15378"/>
        <dbReference type="ChEBI" id="CHEBI:29999"/>
        <dbReference type="ChEBI" id="CHEBI:30616"/>
        <dbReference type="ChEBI" id="CHEBI:83421"/>
        <dbReference type="ChEBI" id="CHEBI:456216"/>
        <dbReference type="EC" id="2.7.11.1"/>
    </reaction>
</comment>
<comment type="catalytic activity">
    <reaction evidence="20">
        <text>L-threonyl-[protein] + ATP = O-phospho-L-threonyl-[protein] + ADP + H(+)</text>
        <dbReference type="Rhea" id="RHEA:46608"/>
        <dbReference type="Rhea" id="RHEA-COMP:11060"/>
        <dbReference type="Rhea" id="RHEA-COMP:11605"/>
        <dbReference type="ChEBI" id="CHEBI:15378"/>
        <dbReference type="ChEBI" id="CHEBI:30013"/>
        <dbReference type="ChEBI" id="CHEBI:30616"/>
        <dbReference type="ChEBI" id="CHEBI:61977"/>
        <dbReference type="ChEBI" id="CHEBI:456216"/>
        <dbReference type="EC" id="2.7.11.1"/>
    </reaction>
</comment>
<evidence type="ECO:0000256" key="5">
    <source>
        <dbReference type="ARBA" id="ARBA00022475"/>
    </source>
</evidence>
<dbReference type="InterPro" id="IPR055414">
    <property type="entry name" value="LRR_R13L4/SHOC2-like"/>
</dbReference>
<keyword evidence="28" id="KW-1185">Reference proteome</keyword>
<dbReference type="SUPFAM" id="SSF56112">
    <property type="entry name" value="Protein kinase-like (PK-like)"/>
    <property type="match status" value="1"/>
</dbReference>
<keyword evidence="15 22" id="KW-0067">ATP-binding</keyword>
<dbReference type="GO" id="GO:0005524">
    <property type="term" value="F:ATP binding"/>
    <property type="evidence" value="ECO:0007669"/>
    <property type="project" value="UniProtKB-UniRule"/>
</dbReference>
<dbReference type="Proteomes" id="UP000002051">
    <property type="component" value="Unassembled WGS sequence"/>
</dbReference>
<dbReference type="SUPFAM" id="SSF52047">
    <property type="entry name" value="RNI-like"/>
    <property type="match status" value="1"/>
</dbReference>
<keyword evidence="9 26" id="KW-0808">Transferase</keyword>
<evidence type="ECO:0000256" key="16">
    <source>
        <dbReference type="ARBA" id="ARBA00022989"/>
    </source>
</evidence>
<keyword evidence="14 25" id="KW-0418">Kinase</keyword>
<dbReference type="EnsemblPlants" id="AES79453">
    <property type="protein sequence ID" value="AES79453"/>
    <property type="gene ID" value="MTR_7g067530"/>
</dbReference>
<evidence type="ECO:0000256" key="7">
    <source>
        <dbReference type="ARBA" id="ARBA00022553"/>
    </source>
</evidence>
<dbReference type="InterPro" id="IPR008271">
    <property type="entry name" value="Ser/Thr_kinase_AS"/>
</dbReference>
<evidence type="ECO:0000256" key="13">
    <source>
        <dbReference type="ARBA" id="ARBA00022741"/>
    </source>
</evidence>
<dbReference type="Proteomes" id="UP000265566">
    <property type="component" value="Chromosome 7"/>
</dbReference>
<dbReference type="Gene3D" id="1.10.510.10">
    <property type="entry name" value="Transferase(Phosphotransferase) domain 1"/>
    <property type="match status" value="1"/>
</dbReference>
<evidence type="ECO:0000256" key="4">
    <source>
        <dbReference type="ARBA" id="ARBA00012513"/>
    </source>
</evidence>
<dbReference type="EMBL" id="PSQE01000007">
    <property type="protein sequence ID" value="RHN46412.1"/>
    <property type="molecule type" value="Genomic_DNA"/>
</dbReference>
<accession>G7KRB1</accession>
<keyword evidence="12" id="KW-0677">Repeat</keyword>
<evidence type="ECO:0000256" key="15">
    <source>
        <dbReference type="ARBA" id="ARBA00022840"/>
    </source>
</evidence>
<dbReference type="InterPro" id="IPR017441">
    <property type="entry name" value="Protein_kinase_ATP_BS"/>
</dbReference>
<dbReference type="Pfam" id="PF08263">
    <property type="entry name" value="LRRNT_2"/>
    <property type="match status" value="1"/>
</dbReference>
<keyword evidence="6" id="KW-0723">Serine/threonine-protein kinase</keyword>
<dbReference type="HOGENOM" id="CLU_000288_22_0_1"/>
<reference evidence="25 28" key="2">
    <citation type="journal article" date="2014" name="BMC Genomics">
        <title>An improved genome release (version Mt4.0) for the model legume Medicago truncatula.</title>
        <authorList>
            <person name="Tang H."/>
            <person name="Krishnakumar V."/>
            <person name="Bidwell S."/>
            <person name="Rosen B."/>
            <person name="Chan A."/>
            <person name="Zhou S."/>
            <person name="Gentzbittel L."/>
            <person name="Childs K.L."/>
            <person name="Yandell M."/>
            <person name="Gundlach H."/>
            <person name="Mayer K.F."/>
            <person name="Schwartz D.C."/>
            <person name="Town C.D."/>
        </authorList>
    </citation>
    <scope>GENOME REANNOTATION</scope>
    <source>
        <strain evidence="27 28">cv. Jemalong A17</strain>
    </source>
</reference>
<keyword evidence="17 23" id="KW-0472">Membrane</keyword>
<evidence type="ECO:0000313" key="25">
    <source>
        <dbReference type="EMBL" id="AES79453.1"/>
    </source>
</evidence>
<dbReference type="InterPro" id="IPR001611">
    <property type="entry name" value="Leu-rich_rpt"/>
</dbReference>
<dbReference type="SMART" id="SM00220">
    <property type="entry name" value="S_TKc"/>
    <property type="match status" value="1"/>
</dbReference>
<dbReference type="eggNOG" id="ENOG502QPYS">
    <property type="taxonomic scope" value="Eukaryota"/>
</dbReference>
<evidence type="ECO:0000313" key="27">
    <source>
        <dbReference type="EnsemblPlants" id="AES79453"/>
    </source>
</evidence>
<comment type="similarity">
    <text evidence="3">Belongs to the protein kinase superfamily. Ser/Thr protein kinase family.</text>
</comment>
<protein>
    <recommendedName>
        <fullName evidence="4">non-specific serine/threonine protein kinase</fullName>
        <ecNumber evidence="4">2.7.11.1</ecNumber>
    </recommendedName>
</protein>
<evidence type="ECO:0000256" key="19">
    <source>
        <dbReference type="ARBA" id="ARBA00023180"/>
    </source>
</evidence>
<dbReference type="InterPro" id="IPR011009">
    <property type="entry name" value="Kinase-like_dom_sf"/>
</dbReference>
<feature type="transmembrane region" description="Helical" evidence="23">
    <location>
        <begin position="633"/>
        <end position="656"/>
    </location>
</feature>
<evidence type="ECO:0000256" key="14">
    <source>
        <dbReference type="ARBA" id="ARBA00022777"/>
    </source>
</evidence>
<keyword evidence="13 22" id="KW-0547">Nucleotide-binding</keyword>
<feature type="domain" description="Protein kinase" evidence="24">
    <location>
        <begin position="689"/>
        <end position="999"/>
    </location>
</feature>
<feature type="binding site" evidence="22">
    <location>
        <position position="718"/>
    </location>
    <ligand>
        <name>ATP</name>
        <dbReference type="ChEBI" id="CHEBI:30616"/>
    </ligand>
</feature>
<dbReference type="FunFam" id="1.10.510.10:FF:000358">
    <property type="entry name" value="Putative leucine-rich repeat receptor-like serine/threonine-protein kinase"/>
    <property type="match status" value="1"/>
</dbReference>
<dbReference type="Gene3D" id="3.80.10.10">
    <property type="entry name" value="Ribonuclease Inhibitor"/>
    <property type="match status" value="4"/>
</dbReference>
<dbReference type="PaxDb" id="3880-AES79453"/>
<evidence type="ECO:0000313" key="28">
    <source>
        <dbReference type="Proteomes" id="UP000002051"/>
    </source>
</evidence>
<dbReference type="PROSITE" id="PS00108">
    <property type="entry name" value="PROTEIN_KINASE_ST"/>
    <property type="match status" value="1"/>
</dbReference>
<evidence type="ECO:0000256" key="21">
    <source>
        <dbReference type="ARBA" id="ARBA00048679"/>
    </source>
</evidence>
<evidence type="ECO:0000259" key="24">
    <source>
        <dbReference type="PROSITE" id="PS50011"/>
    </source>
</evidence>
<reference evidence="26" key="4">
    <citation type="journal article" date="2018" name="Nat. Plants">
        <title>Whole-genome landscape of Medicago truncatula symbiotic genes.</title>
        <authorList>
            <person name="Pecrix Y."/>
            <person name="Gamas P."/>
            <person name="Carrere S."/>
        </authorList>
    </citation>
    <scope>NUCLEOTIDE SEQUENCE</scope>
    <source>
        <tissue evidence="26">Leaves</tissue>
    </source>
</reference>